<dbReference type="Gramene" id="TVU32211">
    <property type="protein sequence ID" value="TVU32211"/>
    <property type="gene ID" value="EJB05_23933"/>
</dbReference>
<gene>
    <name evidence="2" type="ORF">EJB05_23933</name>
</gene>
<keyword evidence="3" id="KW-1185">Reference proteome</keyword>
<evidence type="ECO:0000313" key="2">
    <source>
        <dbReference type="EMBL" id="TVU32211.1"/>
    </source>
</evidence>
<feature type="non-terminal residue" evidence="2">
    <location>
        <position position="1"/>
    </location>
</feature>
<evidence type="ECO:0000313" key="3">
    <source>
        <dbReference type="Proteomes" id="UP000324897"/>
    </source>
</evidence>
<evidence type="ECO:0000256" key="1">
    <source>
        <dbReference type="SAM" id="MobiDB-lite"/>
    </source>
</evidence>
<name>A0A5J9V9P3_9POAL</name>
<dbReference type="PANTHER" id="PTHR33377">
    <property type="entry name" value="OS10G0134700 PROTEIN-RELATED"/>
    <property type="match status" value="1"/>
</dbReference>
<dbReference type="AlphaFoldDB" id="A0A5J9V9P3"/>
<feature type="region of interest" description="Disordered" evidence="1">
    <location>
        <begin position="435"/>
        <end position="456"/>
    </location>
</feature>
<dbReference type="SUPFAM" id="SSF52540">
    <property type="entry name" value="P-loop containing nucleoside triphosphate hydrolases"/>
    <property type="match status" value="1"/>
</dbReference>
<dbReference type="Proteomes" id="UP000324897">
    <property type="component" value="Chromosome 1"/>
</dbReference>
<organism evidence="2 3">
    <name type="scientific">Eragrostis curvula</name>
    <name type="common">weeping love grass</name>
    <dbReference type="NCBI Taxonomy" id="38414"/>
    <lineage>
        <taxon>Eukaryota</taxon>
        <taxon>Viridiplantae</taxon>
        <taxon>Streptophyta</taxon>
        <taxon>Embryophyta</taxon>
        <taxon>Tracheophyta</taxon>
        <taxon>Spermatophyta</taxon>
        <taxon>Magnoliopsida</taxon>
        <taxon>Liliopsida</taxon>
        <taxon>Poales</taxon>
        <taxon>Poaceae</taxon>
        <taxon>PACMAD clade</taxon>
        <taxon>Chloridoideae</taxon>
        <taxon>Eragrostideae</taxon>
        <taxon>Eragrostidinae</taxon>
        <taxon>Eragrostis</taxon>
    </lineage>
</organism>
<protein>
    <submittedName>
        <fullName evidence="2">Uncharacterized protein</fullName>
    </submittedName>
</protein>
<dbReference type="EMBL" id="RWGY01000011">
    <property type="protein sequence ID" value="TVU32211.1"/>
    <property type="molecule type" value="Genomic_DNA"/>
</dbReference>
<dbReference type="InterPro" id="IPR027417">
    <property type="entry name" value="P-loop_NTPase"/>
</dbReference>
<dbReference type="OrthoDB" id="672366at2759"/>
<accession>A0A5J9V9P3</accession>
<feature type="compositionally biased region" description="Basic residues" evidence="1">
    <location>
        <begin position="437"/>
        <end position="447"/>
    </location>
</feature>
<sequence>MEVLLSAVAGELVSRLVSFLLRKYQDPGATNDMFRLQQALLRARMVVEEAEGRQITNQAMLQQLNQLRLEMCRCAYVLDAFTRRAVGSNRTSLAMVVERLEAELRNMKEFVVLLGSCPRVPQQPYSTYLFMERCIFGRQMEKEKLIGFLLQPAQDLDVLPIIGPHEIGKQTLVEHVCLEDRVREHFSKIHRLNSCDLDLPIHRSLVDATARSLIVIDFTGDADEESWRRFHMSMRRRGNGESKVVIISRTERHASLGTVPPLRLRAPRREELWYFFKALAFGGAVPEERPELVRVAMALFDSIPDCTPFVAASKIAASLRADLSARSWRRLLRVGAGETMLQLDRPEEEEEEQSLFMPVKDAPNTPCLLYNRRKATGVAQSELPKMTMLELLGSAVPAGVQRVDVLDWQSRIPPYASYLATCDMERARQMVVESAAKKRIPNKRRRGQQHDDRGKT</sequence>
<dbReference type="PANTHER" id="PTHR33377:SF54">
    <property type="entry name" value="OS01G0256300 PROTEIN"/>
    <property type="match status" value="1"/>
</dbReference>
<proteinExistence type="predicted"/>
<reference evidence="2 3" key="1">
    <citation type="journal article" date="2019" name="Sci. Rep.">
        <title>A high-quality genome of Eragrostis curvula grass provides insights into Poaceae evolution and supports new strategies to enhance forage quality.</title>
        <authorList>
            <person name="Carballo J."/>
            <person name="Santos B.A.C.M."/>
            <person name="Zappacosta D."/>
            <person name="Garbus I."/>
            <person name="Selva J.P."/>
            <person name="Gallo C.A."/>
            <person name="Diaz A."/>
            <person name="Albertini E."/>
            <person name="Caccamo M."/>
            <person name="Echenique V."/>
        </authorList>
    </citation>
    <scope>NUCLEOTIDE SEQUENCE [LARGE SCALE GENOMIC DNA]</scope>
    <source>
        <strain evidence="3">cv. Victoria</strain>
        <tissue evidence="2">Leaf</tissue>
    </source>
</reference>
<comment type="caution">
    <text evidence="2">The sequence shown here is derived from an EMBL/GenBank/DDBJ whole genome shotgun (WGS) entry which is preliminary data.</text>
</comment>